<feature type="signal peptide" evidence="2">
    <location>
        <begin position="1"/>
        <end position="17"/>
    </location>
</feature>
<dbReference type="Proteomes" id="UP001308179">
    <property type="component" value="Unassembled WGS sequence"/>
</dbReference>
<dbReference type="InterPro" id="IPR000254">
    <property type="entry name" value="CBD"/>
</dbReference>
<proteinExistence type="predicted"/>
<dbReference type="InterPro" id="IPR036908">
    <property type="entry name" value="RlpA-like_sf"/>
</dbReference>
<dbReference type="EMBL" id="JAVRRR010000662">
    <property type="protein sequence ID" value="KAK5141024.1"/>
    <property type="molecule type" value="Genomic_DNA"/>
</dbReference>
<dbReference type="InterPro" id="IPR035971">
    <property type="entry name" value="CBD_sf"/>
</dbReference>
<dbReference type="PROSITE" id="PS00562">
    <property type="entry name" value="CBM1_1"/>
    <property type="match status" value="1"/>
</dbReference>
<name>A0ABR0KZ96_9PEZI</name>
<protein>
    <recommendedName>
        <fullName evidence="3">CBM1 domain-containing protein</fullName>
    </recommendedName>
</protein>
<evidence type="ECO:0000313" key="5">
    <source>
        <dbReference type="Proteomes" id="UP001308179"/>
    </source>
</evidence>
<accession>A0ABR0KZ96</accession>
<evidence type="ECO:0000259" key="3">
    <source>
        <dbReference type="PROSITE" id="PS51164"/>
    </source>
</evidence>
<organism evidence="4 5">
    <name type="scientific">Rachicladosporium monterosium</name>
    <dbReference type="NCBI Taxonomy" id="1507873"/>
    <lineage>
        <taxon>Eukaryota</taxon>
        <taxon>Fungi</taxon>
        <taxon>Dikarya</taxon>
        <taxon>Ascomycota</taxon>
        <taxon>Pezizomycotina</taxon>
        <taxon>Dothideomycetes</taxon>
        <taxon>Dothideomycetidae</taxon>
        <taxon>Cladosporiales</taxon>
        <taxon>Cladosporiaceae</taxon>
        <taxon>Rachicladosporium</taxon>
    </lineage>
</organism>
<keyword evidence="5" id="KW-1185">Reference proteome</keyword>
<dbReference type="SUPFAM" id="SSF57180">
    <property type="entry name" value="Cellulose-binding domain"/>
    <property type="match status" value="1"/>
</dbReference>
<dbReference type="Gene3D" id="2.40.40.10">
    <property type="entry name" value="RlpA-like domain"/>
    <property type="match status" value="1"/>
</dbReference>
<dbReference type="Pfam" id="PF22514">
    <property type="entry name" value="EXPB1_D1"/>
    <property type="match status" value="1"/>
</dbReference>
<keyword evidence="1 2" id="KW-0732">Signal</keyword>
<dbReference type="SMART" id="SM00236">
    <property type="entry name" value="fCBD"/>
    <property type="match status" value="1"/>
</dbReference>
<sequence length="183" mass="17825">MLTTIILLASAASGAFAAQPAYAQCGGKGFTGGTTCVSGYTCTFSNAYYSQCIPSSSGATTVAPAKSSSTSQAAAPTSTSNNGGGGSGNVLKASFTEYGAGDSFGSPNCQTATTACGYYTTGFNAAASQNLFGVGPGAGAGPDCGLCYRLTIETDSSGKAVSNAGNSIVVEITNLCPGLCSVK</sequence>
<evidence type="ECO:0000256" key="2">
    <source>
        <dbReference type="SAM" id="SignalP"/>
    </source>
</evidence>
<feature type="domain" description="CBM1" evidence="3">
    <location>
        <begin position="17"/>
        <end position="53"/>
    </location>
</feature>
<feature type="chain" id="PRO_5046065651" description="CBM1 domain-containing protein" evidence="2">
    <location>
        <begin position="18"/>
        <end position="183"/>
    </location>
</feature>
<evidence type="ECO:0000256" key="1">
    <source>
        <dbReference type="ARBA" id="ARBA00022729"/>
    </source>
</evidence>
<comment type="caution">
    <text evidence="4">The sequence shown here is derived from an EMBL/GenBank/DDBJ whole genome shotgun (WGS) entry which is preliminary data.</text>
</comment>
<dbReference type="SUPFAM" id="SSF50685">
    <property type="entry name" value="Barwin-like endoglucanases"/>
    <property type="match status" value="1"/>
</dbReference>
<reference evidence="4 5" key="1">
    <citation type="submission" date="2023-08" db="EMBL/GenBank/DDBJ databases">
        <title>Black Yeasts Isolated from many extreme environments.</title>
        <authorList>
            <person name="Coleine C."/>
            <person name="Stajich J.E."/>
            <person name="Selbmann L."/>
        </authorList>
    </citation>
    <scope>NUCLEOTIDE SEQUENCE [LARGE SCALE GENOMIC DNA]</scope>
    <source>
        <strain evidence="4 5">CCFEE 5386</strain>
    </source>
</reference>
<dbReference type="PROSITE" id="PS51164">
    <property type="entry name" value="CBM1_2"/>
    <property type="match status" value="1"/>
</dbReference>
<gene>
    <name evidence="4" type="ORF">LTR32_006319</name>
</gene>
<evidence type="ECO:0000313" key="4">
    <source>
        <dbReference type="EMBL" id="KAK5141024.1"/>
    </source>
</evidence>
<dbReference type="Pfam" id="PF00734">
    <property type="entry name" value="CBM_1"/>
    <property type="match status" value="1"/>
</dbReference>